<feature type="domain" description="DUF83" evidence="14">
    <location>
        <begin position="17"/>
        <end position="200"/>
    </location>
</feature>
<dbReference type="GO" id="GO:0051536">
    <property type="term" value="F:iron-sulfur cluster binding"/>
    <property type="evidence" value="ECO:0007669"/>
    <property type="project" value="UniProtKB-KW"/>
</dbReference>
<evidence type="ECO:0000256" key="1">
    <source>
        <dbReference type="ARBA" id="ARBA00001966"/>
    </source>
</evidence>
<keyword evidence="16" id="KW-1185">Reference proteome</keyword>
<dbReference type="RefSeq" id="WP_066592703.1">
    <property type="nucleotide sequence ID" value="NZ_CAJTBZ010000015.1"/>
</dbReference>
<protein>
    <recommendedName>
        <fullName evidence="4 13">CRISPR-associated exonuclease Cas4</fullName>
        <ecNumber evidence="3 13">3.1.12.1</ecNumber>
    </recommendedName>
</protein>
<dbReference type="InterPro" id="IPR011604">
    <property type="entry name" value="PDDEXK-like_dom_sf"/>
</dbReference>
<comment type="cofactor">
    <cofactor evidence="13">
        <name>Mg(2+)</name>
        <dbReference type="ChEBI" id="CHEBI:18420"/>
    </cofactor>
    <cofactor evidence="13">
        <name>Mn(2+)</name>
        <dbReference type="ChEBI" id="CHEBI:29035"/>
    </cofactor>
    <text evidence="13">Mg(2+) or Mn(2+) required for ssDNA cleavage activity.</text>
</comment>
<organism evidence="15 16">
    <name type="scientific">Turicimonas muris</name>
    <dbReference type="NCBI Taxonomy" id="1796652"/>
    <lineage>
        <taxon>Bacteria</taxon>
        <taxon>Pseudomonadati</taxon>
        <taxon>Pseudomonadota</taxon>
        <taxon>Betaproteobacteria</taxon>
        <taxon>Burkholderiales</taxon>
        <taxon>Sutterellaceae</taxon>
        <taxon>Turicimonas</taxon>
    </lineage>
</organism>
<evidence type="ECO:0000256" key="5">
    <source>
        <dbReference type="ARBA" id="ARBA00022722"/>
    </source>
</evidence>
<evidence type="ECO:0000256" key="11">
    <source>
        <dbReference type="ARBA" id="ARBA00023118"/>
    </source>
</evidence>
<keyword evidence="11 13" id="KW-0051">Antiviral defense</keyword>
<keyword evidence="5 13" id="KW-0540">Nuclease</keyword>
<evidence type="ECO:0000256" key="2">
    <source>
        <dbReference type="ARBA" id="ARBA00009189"/>
    </source>
</evidence>
<dbReference type="Pfam" id="PF01930">
    <property type="entry name" value="Cas_Cas4"/>
    <property type="match status" value="1"/>
</dbReference>
<evidence type="ECO:0000256" key="7">
    <source>
        <dbReference type="ARBA" id="ARBA00022801"/>
    </source>
</evidence>
<name>A0A227KE70_9BURK</name>
<comment type="function">
    <text evidence="13">CRISPR (clustered regularly interspaced short palindromic repeat) is an adaptive immune system that provides protection against mobile genetic elements (viruses, transposable elements and conjugative plasmids). CRISPR clusters contain sequences complementary to antecedent mobile elements and target invading nucleic acids. CRISPR clusters are transcribed and processed into CRISPR RNA (crRNA).</text>
</comment>
<comment type="caution">
    <text evidence="15">The sequence shown here is derived from an EMBL/GenBank/DDBJ whole genome shotgun (WGS) entry which is preliminary data.</text>
</comment>
<dbReference type="GO" id="GO:0004527">
    <property type="term" value="F:exonuclease activity"/>
    <property type="evidence" value="ECO:0007669"/>
    <property type="project" value="UniProtKB-KW"/>
</dbReference>
<dbReference type="AlphaFoldDB" id="A0A227KE70"/>
<accession>A0A227KE70</accession>
<dbReference type="Proteomes" id="UP000214610">
    <property type="component" value="Unassembled WGS sequence"/>
</dbReference>
<dbReference type="GO" id="GO:0051607">
    <property type="term" value="P:defense response to virus"/>
    <property type="evidence" value="ECO:0007669"/>
    <property type="project" value="UniProtKB-KW"/>
</dbReference>
<evidence type="ECO:0000256" key="13">
    <source>
        <dbReference type="RuleBase" id="RU365022"/>
    </source>
</evidence>
<evidence type="ECO:0000256" key="10">
    <source>
        <dbReference type="ARBA" id="ARBA00023014"/>
    </source>
</evidence>
<dbReference type="EC" id="3.1.12.1" evidence="3 13"/>
<reference evidence="16" key="1">
    <citation type="submission" date="2017-05" db="EMBL/GenBank/DDBJ databases">
        <title>Improved OligoMM genomes.</title>
        <authorList>
            <person name="Garzetti D."/>
        </authorList>
    </citation>
    <scope>NUCLEOTIDE SEQUENCE [LARGE SCALE GENOMIC DNA]</scope>
    <source>
        <strain evidence="16">YL45</strain>
    </source>
</reference>
<keyword evidence="10 13" id="KW-0411">Iron-sulfur</keyword>
<dbReference type="EMBL" id="NHMP01000007">
    <property type="protein sequence ID" value="OXE45802.1"/>
    <property type="molecule type" value="Genomic_DNA"/>
</dbReference>
<proteinExistence type="inferred from homology"/>
<evidence type="ECO:0000256" key="6">
    <source>
        <dbReference type="ARBA" id="ARBA00022723"/>
    </source>
</evidence>
<dbReference type="GO" id="GO:0046872">
    <property type="term" value="F:metal ion binding"/>
    <property type="evidence" value="ECO:0007669"/>
    <property type="project" value="UniProtKB-KW"/>
</dbReference>
<dbReference type="Gene3D" id="3.90.320.10">
    <property type="match status" value="1"/>
</dbReference>
<evidence type="ECO:0000259" key="14">
    <source>
        <dbReference type="Pfam" id="PF01930"/>
    </source>
</evidence>
<evidence type="ECO:0000256" key="3">
    <source>
        <dbReference type="ARBA" id="ARBA00012768"/>
    </source>
</evidence>
<dbReference type="GeneID" id="78361400"/>
<comment type="similarity">
    <text evidence="2 13">Belongs to the CRISPR-associated exonuclease Cas4 family.</text>
</comment>
<keyword evidence="12 13" id="KW-0464">Manganese</keyword>
<sequence length="203" mass="23580">MLKPTDIFSFEDSIPISLIRQYCFCPRIPFFYLVYGISPELKPWVEEGLSFHERMSVLQRRRNLSSVRFDEGRFVPHVDVKSELLKFHGRVDGVFFFNSGDICPIEFKLAEKEEIRRAHVLQLSAYALALEEKYCKSIQQGFLVLGKKGKVFGIRIDEQKREDVKKCLEYIKASLVAGLLPESSASERQCCQCEYLNFCADRF</sequence>
<gene>
    <name evidence="15" type="ORF">ADH67_10295</name>
</gene>
<dbReference type="InterPro" id="IPR013343">
    <property type="entry name" value="CRISPR-assoc_prot_Cas4"/>
</dbReference>
<evidence type="ECO:0000256" key="12">
    <source>
        <dbReference type="ARBA" id="ARBA00023211"/>
    </source>
</evidence>
<evidence type="ECO:0000256" key="8">
    <source>
        <dbReference type="ARBA" id="ARBA00022839"/>
    </source>
</evidence>
<evidence type="ECO:0000256" key="9">
    <source>
        <dbReference type="ARBA" id="ARBA00023004"/>
    </source>
</evidence>
<keyword evidence="8 13" id="KW-0269">Exonuclease</keyword>
<dbReference type="NCBIfam" id="TIGR00372">
    <property type="entry name" value="cas4"/>
    <property type="match status" value="1"/>
</dbReference>
<evidence type="ECO:0000313" key="16">
    <source>
        <dbReference type="Proteomes" id="UP000214610"/>
    </source>
</evidence>
<dbReference type="PANTHER" id="PTHR36531:SF6">
    <property type="entry name" value="DNA REPLICATION ATP-DEPENDENT HELICASE_NUCLEASE DNA2"/>
    <property type="match status" value="1"/>
</dbReference>
<evidence type="ECO:0000256" key="4">
    <source>
        <dbReference type="ARBA" id="ARBA00020049"/>
    </source>
</evidence>
<comment type="cofactor">
    <cofactor evidence="13">
        <name>iron-sulfur cluster</name>
        <dbReference type="ChEBI" id="CHEBI:30408"/>
    </cofactor>
</comment>
<dbReference type="InterPro" id="IPR051827">
    <property type="entry name" value="Cas4_exonuclease"/>
</dbReference>
<evidence type="ECO:0000313" key="15">
    <source>
        <dbReference type="EMBL" id="OXE45802.1"/>
    </source>
</evidence>
<keyword evidence="6 13" id="KW-0479">Metal-binding</keyword>
<keyword evidence="7 13" id="KW-0378">Hydrolase</keyword>
<keyword evidence="9 13" id="KW-0408">Iron</keyword>
<dbReference type="PANTHER" id="PTHR36531">
    <property type="entry name" value="CRISPR-ASSOCIATED EXONUCLEASE CAS4"/>
    <property type="match status" value="1"/>
</dbReference>
<dbReference type="InterPro" id="IPR022765">
    <property type="entry name" value="Dna2/Cas4_DUF83"/>
</dbReference>
<comment type="cofactor">
    <cofactor evidence="1">
        <name>[4Fe-4S] cluster</name>
        <dbReference type="ChEBI" id="CHEBI:49883"/>
    </cofactor>
</comment>